<sequence>MDLWNSIKEGFIPMIGKTVRDVTVPPLIVGDSAFPLRSWLLKPYTNAVLTPQQHYFNYRLSRACMVTEAAYGQLKGREMPSQGSLICLLMKVVERGTGTN</sequence>
<reference evidence="4 5" key="1">
    <citation type="submission" date="2022-05" db="EMBL/GenBank/DDBJ databases">
        <authorList>
            <consortium name="Genoscope - CEA"/>
            <person name="William W."/>
        </authorList>
    </citation>
    <scope>NUCLEOTIDE SEQUENCE [LARGE SCALE GENOMIC DNA]</scope>
</reference>
<evidence type="ECO:0000256" key="2">
    <source>
        <dbReference type="ARBA" id="ARBA00022723"/>
    </source>
</evidence>
<evidence type="ECO:0000313" key="5">
    <source>
        <dbReference type="Proteomes" id="UP001159428"/>
    </source>
</evidence>
<feature type="domain" description="DDE Tnp4" evidence="3">
    <location>
        <begin position="25"/>
        <end position="77"/>
    </location>
</feature>
<gene>
    <name evidence="4" type="ORF">PMEA_00000400</name>
</gene>
<comment type="cofactor">
    <cofactor evidence="1">
        <name>a divalent metal cation</name>
        <dbReference type="ChEBI" id="CHEBI:60240"/>
    </cofactor>
</comment>
<evidence type="ECO:0000259" key="3">
    <source>
        <dbReference type="Pfam" id="PF13359"/>
    </source>
</evidence>
<comment type="caution">
    <text evidence="4">The sequence shown here is derived from an EMBL/GenBank/DDBJ whole genome shotgun (WGS) entry which is preliminary data.</text>
</comment>
<dbReference type="Proteomes" id="UP001159428">
    <property type="component" value="Unassembled WGS sequence"/>
</dbReference>
<keyword evidence="5" id="KW-1185">Reference proteome</keyword>
<proteinExistence type="predicted"/>
<keyword evidence="2" id="KW-0479">Metal-binding</keyword>
<evidence type="ECO:0000256" key="1">
    <source>
        <dbReference type="ARBA" id="ARBA00001968"/>
    </source>
</evidence>
<name>A0AAU9VJI6_9CNID</name>
<organism evidence="4 5">
    <name type="scientific">Pocillopora meandrina</name>
    <dbReference type="NCBI Taxonomy" id="46732"/>
    <lineage>
        <taxon>Eukaryota</taxon>
        <taxon>Metazoa</taxon>
        <taxon>Cnidaria</taxon>
        <taxon>Anthozoa</taxon>
        <taxon>Hexacorallia</taxon>
        <taxon>Scleractinia</taxon>
        <taxon>Astrocoeniina</taxon>
        <taxon>Pocilloporidae</taxon>
        <taxon>Pocillopora</taxon>
    </lineage>
</organism>
<dbReference type="EMBL" id="CALNXJ010000001">
    <property type="protein sequence ID" value="CAH3031646.1"/>
    <property type="molecule type" value="Genomic_DNA"/>
</dbReference>
<dbReference type="AlphaFoldDB" id="A0AAU9VJI6"/>
<protein>
    <recommendedName>
        <fullName evidence="3">DDE Tnp4 domain-containing protein</fullName>
    </recommendedName>
</protein>
<dbReference type="Pfam" id="PF13359">
    <property type="entry name" value="DDE_Tnp_4"/>
    <property type="match status" value="1"/>
</dbReference>
<dbReference type="GO" id="GO:0046872">
    <property type="term" value="F:metal ion binding"/>
    <property type="evidence" value="ECO:0007669"/>
    <property type="project" value="UniProtKB-KW"/>
</dbReference>
<accession>A0AAU9VJI6</accession>
<dbReference type="InterPro" id="IPR027806">
    <property type="entry name" value="HARBI1_dom"/>
</dbReference>
<evidence type="ECO:0000313" key="4">
    <source>
        <dbReference type="EMBL" id="CAH3031646.1"/>
    </source>
</evidence>